<dbReference type="Proteomes" id="UP000000925">
    <property type="component" value="Chromosome"/>
</dbReference>
<reference evidence="1 2" key="1">
    <citation type="journal article" date="2010" name="Stand. Genomic Sci.">
        <title>Complete genome sequence of Coraliomargarita akajimensis type strain (04OKA010-24).</title>
        <authorList>
            <person name="Mavromatis K."/>
            <person name="Abt B."/>
            <person name="Brambilla E."/>
            <person name="Lapidus A."/>
            <person name="Copeland A."/>
            <person name="Deshpande S."/>
            <person name="Nolan M."/>
            <person name="Lucas S."/>
            <person name="Tice H."/>
            <person name="Cheng J.F."/>
            <person name="Han C."/>
            <person name="Detter J.C."/>
            <person name="Woyke T."/>
            <person name="Goodwin L."/>
            <person name="Pitluck S."/>
            <person name="Held B."/>
            <person name="Brettin T."/>
            <person name="Tapia R."/>
            <person name="Ivanova N."/>
            <person name="Mikhailova N."/>
            <person name="Pati A."/>
            <person name="Liolios K."/>
            <person name="Chen A."/>
            <person name="Palaniappan K."/>
            <person name="Land M."/>
            <person name="Hauser L."/>
            <person name="Chang Y.J."/>
            <person name="Jeffries C.D."/>
            <person name="Rohde M."/>
            <person name="Goker M."/>
            <person name="Bristow J."/>
            <person name="Eisen J.A."/>
            <person name="Markowitz V."/>
            <person name="Hugenholtz P."/>
            <person name="Klenk H.P."/>
            <person name="Kyrpides N.C."/>
        </authorList>
    </citation>
    <scope>NUCLEOTIDE SEQUENCE [LARGE SCALE GENOMIC DNA]</scope>
    <source>
        <strain evidence="2">DSM 45221 / IAM 15411 / JCM 23193 / KCTC 12865</strain>
    </source>
</reference>
<proteinExistence type="predicted"/>
<dbReference type="RefSeq" id="WP_013044788.1">
    <property type="nucleotide sequence ID" value="NC_014008.1"/>
</dbReference>
<dbReference type="NCBIfam" id="NF047399">
    <property type="entry name" value="BrnA_antitoxin_add"/>
    <property type="match status" value="1"/>
</dbReference>
<accession>D5EI32</accession>
<evidence type="ECO:0000313" key="2">
    <source>
        <dbReference type="Proteomes" id="UP000000925"/>
    </source>
</evidence>
<name>D5EI32_CORAD</name>
<dbReference type="Pfam" id="PF12441">
    <property type="entry name" value="CopG_antitoxin"/>
    <property type="match status" value="1"/>
</dbReference>
<organism evidence="1 2">
    <name type="scientific">Coraliomargarita akajimensis (strain DSM 45221 / IAM 15411 / JCM 23193 / KCTC 12865 / 04OKA010-24)</name>
    <dbReference type="NCBI Taxonomy" id="583355"/>
    <lineage>
        <taxon>Bacteria</taxon>
        <taxon>Pseudomonadati</taxon>
        <taxon>Verrucomicrobiota</taxon>
        <taxon>Opitutia</taxon>
        <taxon>Puniceicoccales</taxon>
        <taxon>Coraliomargaritaceae</taxon>
        <taxon>Coraliomargarita</taxon>
    </lineage>
</organism>
<evidence type="ECO:0000313" key="1">
    <source>
        <dbReference type="EMBL" id="ADE56072.1"/>
    </source>
</evidence>
<dbReference type="InterPro" id="IPR022148">
    <property type="entry name" value="CopG_antitoxin"/>
</dbReference>
<evidence type="ECO:0008006" key="3">
    <source>
        <dbReference type="Google" id="ProtNLM"/>
    </source>
</evidence>
<sequence>MAKKKHTITAEELDRRFDEGEDITEFLDFDKASRPNLEQRRVNLDLPTWMIETLDSEAKRIGVTRQSIMKVWISERIKLEQAERLHA</sequence>
<dbReference type="AlphaFoldDB" id="D5EI32"/>
<dbReference type="HOGENOM" id="CLU_184328_0_0_0"/>
<protein>
    <recommendedName>
        <fullName evidence="3">CopG family transcriptional regulator</fullName>
    </recommendedName>
</protein>
<gene>
    <name evidence="1" type="ordered locus">Caka_3059</name>
</gene>
<dbReference type="EMBL" id="CP001998">
    <property type="protein sequence ID" value="ADE56072.1"/>
    <property type="molecule type" value="Genomic_DNA"/>
</dbReference>
<dbReference type="eggNOG" id="ENOG5032YQV">
    <property type="taxonomic scope" value="Bacteria"/>
</dbReference>
<keyword evidence="2" id="KW-1185">Reference proteome</keyword>
<dbReference type="STRING" id="583355.Caka_3059"/>
<dbReference type="KEGG" id="caa:Caka_3059"/>